<comment type="caution">
    <text evidence="2">The sequence shown here is derived from an EMBL/GenBank/DDBJ whole genome shotgun (WGS) entry which is preliminary data.</text>
</comment>
<evidence type="ECO:0000313" key="3">
    <source>
        <dbReference type="Proteomes" id="UP001595828"/>
    </source>
</evidence>
<proteinExistence type="predicted"/>
<feature type="compositionally biased region" description="Pro residues" evidence="1">
    <location>
        <begin position="187"/>
        <end position="200"/>
    </location>
</feature>
<accession>A0ABV8RP55</accession>
<feature type="region of interest" description="Disordered" evidence="1">
    <location>
        <begin position="177"/>
        <end position="207"/>
    </location>
</feature>
<gene>
    <name evidence="2" type="ORF">ACFO0A_08250</name>
</gene>
<dbReference type="RefSeq" id="WP_379538533.1">
    <property type="nucleotide sequence ID" value="NZ_JBHSDR010000006.1"/>
</dbReference>
<feature type="compositionally biased region" description="Low complexity" evidence="1">
    <location>
        <begin position="177"/>
        <end position="186"/>
    </location>
</feature>
<keyword evidence="3" id="KW-1185">Reference proteome</keyword>
<protein>
    <submittedName>
        <fullName evidence="2">Lysozyme inhibitor LprI family protein</fullName>
    </submittedName>
</protein>
<dbReference type="Proteomes" id="UP001595828">
    <property type="component" value="Unassembled WGS sequence"/>
</dbReference>
<evidence type="ECO:0000256" key="1">
    <source>
        <dbReference type="SAM" id="MobiDB-lite"/>
    </source>
</evidence>
<name>A0ABV8RP55_9SPHN</name>
<evidence type="ECO:0000313" key="2">
    <source>
        <dbReference type="EMBL" id="MFC4295044.1"/>
    </source>
</evidence>
<dbReference type="EMBL" id="JBHSDR010000006">
    <property type="protein sequence ID" value="MFC4295044.1"/>
    <property type="molecule type" value="Genomic_DNA"/>
</dbReference>
<reference evidence="3" key="1">
    <citation type="journal article" date="2019" name="Int. J. Syst. Evol. Microbiol.">
        <title>The Global Catalogue of Microorganisms (GCM) 10K type strain sequencing project: providing services to taxonomists for standard genome sequencing and annotation.</title>
        <authorList>
            <consortium name="The Broad Institute Genomics Platform"/>
            <consortium name="The Broad Institute Genome Sequencing Center for Infectious Disease"/>
            <person name="Wu L."/>
            <person name="Ma J."/>
        </authorList>
    </citation>
    <scope>NUCLEOTIDE SEQUENCE [LARGE SCALE GENOMIC DNA]</scope>
    <source>
        <strain evidence="3">CGMCC 1.12989</strain>
    </source>
</reference>
<organism evidence="2 3">
    <name type="scientific">Novosphingobium tardum</name>
    <dbReference type="NCBI Taxonomy" id="1538021"/>
    <lineage>
        <taxon>Bacteria</taxon>
        <taxon>Pseudomonadati</taxon>
        <taxon>Pseudomonadota</taxon>
        <taxon>Alphaproteobacteria</taxon>
        <taxon>Sphingomonadales</taxon>
        <taxon>Sphingomonadaceae</taxon>
        <taxon>Novosphingobium</taxon>
    </lineage>
</organism>
<sequence>MLAAIAAPLVMAGCGKIEPANDAAKSRAAARAAALTRQAQAACSSPATYDRLKQVAFDQAIRLRNNDPVNLDTLSRYATVRMENPVVKSRDETLGVTVCSGRFILQVPPGAESAFAGQRQLEADIEYAAQVSADGTGLVYQMRGAEPIVYKLAAFDLKAQAYRPAVTATQVQVAEAAPAPQAQAQAAPPPPPAYTPPAQPPLERIAPRPSFNCRNARTRSEHMVCDNPSLATLDRAMAARFYAALDNADARTRADLRRSRDRFLAYRERCSNDGCIAQAYRDRMDEITDIAEGNY</sequence>